<comment type="caution">
    <text evidence="6">The sequence shown here is derived from an EMBL/GenBank/DDBJ whole genome shotgun (WGS) entry which is preliminary data.</text>
</comment>
<evidence type="ECO:0000256" key="3">
    <source>
        <dbReference type="ARBA" id="ARBA00023163"/>
    </source>
</evidence>
<keyword evidence="7" id="KW-1185">Reference proteome</keyword>
<dbReference type="AlphaFoldDB" id="A0A2R5HEX6"/>
<dbReference type="PROSITE" id="PS50977">
    <property type="entry name" value="HTH_TETR_2"/>
    <property type="match status" value="1"/>
</dbReference>
<proteinExistence type="predicted"/>
<dbReference type="InterPro" id="IPR001647">
    <property type="entry name" value="HTH_TetR"/>
</dbReference>
<dbReference type="PRINTS" id="PR00455">
    <property type="entry name" value="HTHTETR"/>
</dbReference>
<dbReference type="EMBL" id="BFFO01000003">
    <property type="protein sequence ID" value="GBG96582.1"/>
    <property type="molecule type" value="Genomic_DNA"/>
</dbReference>
<keyword evidence="1" id="KW-0805">Transcription regulation</keyword>
<dbReference type="OrthoDB" id="9814200at2"/>
<accession>A0A2R5HEX6</accession>
<dbReference type="PANTHER" id="PTHR30055">
    <property type="entry name" value="HTH-TYPE TRANSCRIPTIONAL REGULATOR RUTR"/>
    <property type="match status" value="1"/>
</dbReference>
<evidence type="ECO:0000313" key="6">
    <source>
        <dbReference type="EMBL" id="GBG96582.1"/>
    </source>
</evidence>
<dbReference type="GO" id="GO:0003700">
    <property type="term" value="F:DNA-binding transcription factor activity"/>
    <property type="evidence" value="ECO:0007669"/>
    <property type="project" value="TreeGrafter"/>
</dbReference>
<protein>
    <submittedName>
        <fullName evidence="6">TetR family transcriptional regulator</fullName>
    </submittedName>
</protein>
<gene>
    <name evidence="6" type="primary">tetR_3</name>
    <name evidence="6" type="ORF">NtB2_00695</name>
</gene>
<dbReference type="GO" id="GO:0000976">
    <property type="term" value="F:transcription cis-regulatory region binding"/>
    <property type="evidence" value="ECO:0007669"/>
    <property type="project" value="TreeGrafter"/>
</dbReference>
<feature type="domain" description="HTH tetR-type" evidence="5">
    <location>
        <begin position="3"/>
        <end position="63"/>
    </location>
</feature>
<organism evidence="6 7">
    <name type="scientific">Lactococcus termiticola</name>
    <dbReference type="NCBI Taxonomy" id="2169526"/>
    <lineage>
        <taxon>Bacteria</taxon>
        <taxon>Bacillati</taxon>
        <taxon>Bacillota</taxon>
        <taxon>Bacilli</taxon>
        <taxon>Lactobacillales</taxon>
        <taxon>Streptococcaceae</taxon>
        <taxon>Lactococcus</taxon>
    </lineage>
</organism>
<evidence type="ECO:0000256" key="4">
    <source>
        <dbReference type="PROSITE-ProRule" id="PRU00335"/>
    </source>
</evidence>
<dbReference type="RefSeq" id="WP_109245552.1">
    <property type="nucleotide sequence ID" value="NZ_BFFO01000003.1"/>
</dbReference>
<dbReference type="Proteomes" id="UP000245021">
    <property type="component" value="Unassembled WGS sequence"/>
</dbReference>
<dbReference type="InterPro" id="IPR009057">
    <property type="entry name" value="Homeodomain-like_sf"/>
</dbReference>
<evidence type="ECO:0000256" key="2">
    <source>
        <dbReference type="ARBA" id="ARBA00023125"/>
    </source>
</evidence>
<dbReference type="Pfam" id="PF00440">
    <property type="entry name" value="TetR_N"/>
    <property type="match status" value="1"/>
</dbReference>
<keyword evidence="2 4" id="KW-0238">DNA-binding</keyword>
<feature type="DNA-binding region" description="H-T-H motif" evidence="4">
    <location>
        <begin position="26"/>
        <end position="45"/>
    </location>
</feature>
<dbReference type="InterPro" id="IPR050109">
    <property type="entry name" value="HTH-type_TetR-like_transc_reg"/>
</dbReference>
<dbReference type="Gene3D" id="1.10.357.10">
    <property type="entry name" value="Tetracycline Repressor, domain 2"/>
    <property type="match status" value="1"/>
</dbReference>
<dbReference type="SUPFAM" id="SSF46689">
    <property type="entry name" value="Homeodomain-like"/>
    <property type="match status" value="1"/>
</dbReference>
<evidence type="ECO:0000256" key="1">
    <source>
        <dbReference type="ARBA" id="ARBA00023015"/>
    </source>
</evidence>
<dbReference type="PANTHER" id="PTHR30055:SF238">
    <property type="entry name" value="MYCOFACTOCIN BIOSYNTHESIS TRANSCRIPTIONAL REGULATOR MFTR-RELATED"/>
    <property type="match status" value="1"/>
</dbReference>
<evidence type="ECO:0000313" key="7">
    <source>
        <dbReference type="Proteomes" id="UP000245021"/>
    </source>
</evidence>
<evidence type="ECO:0000259" key="5">
    <source>
        <dbReference type="PROSITE" id="PS50977"/>
    </source>
</evidence>
<reference evidence="6 7" key="1">
    <citation type="journal article" date="2018" name="Genome Announc.">
        <title>Draft Genome Sequence of Lactococcus sp. Strain NtB2 (JCM 32569), Isolated from the Gut of the Higher Termite Nasutitermes takasagoensis.</title>
        <authorList>
            <person name="Noda S."/>
            <person name="Aihara C."/>
            <person name="Yuki M."/>
            <person name="Ohkuma M."/>
        </authorList>
    </citation>
    <scope>NUCLEOTIDE SEQUENCE [LARGE SCALE GENOMIC DNA]</scope>
    <source>
        <strain evidence="6 7">NtB2</strain>
    </source>
</reference>
<keyword evidence="3" id="KW-0804">Transcription</keyword>
<sequence length="183" mass="21025">MKKTSKEKLYEAAIALISRQGYDETTVQEIADKAGLTERTFYRQFKDKADVLFDAGNGFAEMIIDHIQSSQASNPIEQVLDGYRGVAVFFDENRERTLLRQRVIHSHPDLEERELLKLKKIEGILLEEMSQSFEPEDAELAVSIGRAIYNLAFKSWQKGSELTMEELLKSAIKRYEGLGKRYN</sequence>
<name>A0A2R5HEX6_9LACT</name>